<dbReference type="SUPFAM" id="SSF69618">
    <property type="entry name" value="HemD-like"/>
    <property type="match status" value="1"/>
</dbReference>
<dbReference type="CDD" id="cd06578">
    <property type="entry name" value="HemD"/>
    <property type="match status" value="1"/>
</dbReference>
<evidence type="ECO:0000256" key="2">
    <source>
        <dbReference type="ARBA" id="ARBA00008133"/>
    </source>
</evidence>
<comment type="catalytic activity">
    <reaction evidence="8 9">
        <text>hydroxymethylbilane = uroporphyrinogen III + H2O</text>
        <dbReference type="Rhea" id="RHEA:18965"/>
        <dbReference type="ChEBI" id="CHEBI:15377"/>
        <dbReference type="ChEBI" id="CHEBI:57308"/>
        <dbReference type="ChEBI" id="CHEBI:57845"/>
        <dbReference type="EC" id="4.2.1.75"/>
    </reaction>
</comment>
<dbReference type="PANTHER" id="PTHR38042">
    <property type="entry name" value="UROPORPHYRINOGEN-III SYNTHASE, CHLOROPLASTIC"/>
    <property type="match status" value="1"/>
</dbReference>
<dbReference type="GO" id="GO:0006780">
    <property type="term" value="P:uroporphyrinogen III biosynthetic process"/>
    <property type="evidence" value="ECO:0007669"/>
    <property type="project" value="UniProtKB-UniRule"/>
</dbReference>
<dbReference type="Gene3D" id="3.40.50.10090">
    <property type="match status" value="2"/>
</dbReference>
<dbReference type="EC" id="4.2.1.75" evidence="3 9"/>
<dbReference type="InterPro" id="IPR036108">
    <property type="entry name" value="4pyrrol_syn_uPrphyn_synt_sf"/>
</dbReference>
<dbReference type="InterPro" id="IPR003754">
    <property type="entry name" value="4pyrrol_synth_uPrphyn_synth"/>
</dbReference>
<feature type="domain" description="Tetrapyrrole biosynthesis uroporphyrinogen III synthase" evidence="10">
    <location>
        <begin position="25"/>
        <end position="233"/>
    </location>
</feature>
<dbReference type="InterPro" id="IPR039793">
    <property type="entry name" value="UROS/Hem4"/>
</dbReference>
<organism evidence="11 12">
    <name type="scientific">Canibacter oris</name>
    <dbReference type="NCBI Taxonomy" id="1365628"/>
    <lineage>
        <taxon>Bacteria</taxon>
        <taxon>Bacillati</taxon>
        <taxon>Actinomycetota</taxon>
        <taxon>Actinomycetes</taxon>
        <taxon>Micrococcales</taxon>
        <taxon>Microbacteriaceae</taxon>
        <taxon>Canibacter</taxon>
    </lineage>
</organism>
<comment type="caution">
    <text evidence="11">The sequence shown here is derived from an EMBL/GenBank/DDBJ whole genome shotgun (WGS) entry which is preliminary data.</text>
</comment>
<evidence type="ECO:0000256" key="5">
    <source>
        <dbReference type="ARBA" id="ARBA00023244"/>
    </source>
</evidence>
<evidence type="ECO:0000259" key="10">
    <source>
        <dbReference type="Pfam" id="PF02602"/>
    </source>
</evidence>
<dbReference type="EMBL" id="JACIFD010000003">
    <property type="protein sequence ID" value="MBB4071055.1"/>
    <property type="molecule type" value="Genomic_DNA"/>
</dbReference>
<gene>
    <name evidence="11" type="ORF">F5897_000343</name>
</gene>
<evidence type="ECO:0000256" key="7">
    <source>
        <dbReference type="ARBA" id="ARBA00040167"/>
    </source>
</evidence>
<dbReference type="GO" id="GO:0004852">
    <property type="term" value="F:uroporphyrinogen-III synthase activity"/>
    <property type="evidence" value="ECO:0007669"/>
    <property type="project" value="UniProtKB-UniRule"/>
</dbReference>
<evidence type="ECO:0000256" key="9">
    <source>
        <dbReference type="RuleBase" id="RU366031"/>
    </source>
</evidence>
<evidence type="ECO:0000256" key="1">
    <source>
        <dbReference type="ARBA" id="ARBA00004772"/>
    </source>
</evidence>
<comment type="pathway">
    <text evidence="1 9">Porphyrin-containing compound metabolism; protoporphyrin-IX biosynthesis; coproporphyrinogen-III from 5-aminolevulinate: step 3/4.</text>
</comment>
<name>A0A840DH12_9MICO</name>
<reference evidence="11" key="1">
    <citation type="submission" date="2020-08" db="EMBL/GenBank/DDBJ databases">
        <title>Sequencing the genomes of 1000 actinobacteria strains.</title>
        <authorList>
            <person name="Klenk H.-P."/>
        </authorList>
    </citation>
    <scope>NUCLEOTIDE SEQUENCE [LARGE SCALE GENOMIC DNA]</scope>
    <source>
        <strain evidence="11">DSM 27064</strain>
    </source>
</reference>
<dbReference type="RefSeq" id="WP_183304256.1">
    <property type="nucleotide sequence ID" value="NZ_JACIFD010000003.1"/>
</dbReference>
<evidence type="ECO:0000313" key="11">
    <source>
        <dbReference type="EMBL" id="MBB4071055.1"/>
    </source>
</evidence>
<dbReference type="Pfam" id="PF02602">
    <property type="entry name" value="HEM4"/>
    <property type="match status" value="1"/>
</dbReference>
<dbReference type="GO" id="GO:0006782">
    <property type="term" value="P:protoporphyrinogen IX biosynthetic process"/>
    <property type="evidence" value="ECO:0007669"/>
    <property type="project" value="UniProtKB-UniRule"/>
</dbReference>
<keyword evidence="4 9" id="KW-0456">Lyase</keyword>
<dbReference type="Proteomes" id="UP000571183">
    <property type="component" value="Unassembled WGS sequence"/>
</dbReference>
<evidence type="ECO:0000256" key="3">
    <source>
        <dbReference type="ARBA" id="ARBA00013109"/>
    </source>
</evidence>
<accession>A0A840DH12</accession>
<keyword evidence="5 9" id="KW-0627">Porphyrin biosynthesis</keyword>
<dbReference type="AlphaFoldDB" id="A0A840DH12"/>
<dbReference type="PANTHER" id="PTHR38042:SF1">
    <property type="entry name" value="UROPORPHYRINOGEN-III SYNTHASE, CHLOROPLASTIC"/>
    <property type="match status" value="1"/>
</dbReference>
<keyword evidence="12" id="KW-1185">Reference proteome</keyword>
<proteinExistence type="inferred from homology"/>
<protein>
    <recommendedName>
        <fullName evidence="7 9">Uroporphyrinogen-III synthase</fullName>
        <ecNumber evidence="3 9">4.2.1.75</ecNumber>
    </recommendedName>
</protein>
<evidence type="ECO:0000256" key="8">
    <source>
        <dbReference type="ARBA" id="ARBA00048617"/>
    </source>
</evidence>
<evidence type="ECO:0000313" key="12">
    <source>
        <dbReference type="Proteomes" id="UP000571183"/>
    </source>
</evidence>
<sequence>MSELKAPLSGLRVLVPRGGVWGKVVSKALKAQGATTAVSPLVDFAHTSELDRLRESLEKLEAGYFDWVTATNSTIVDVLNHHNIKIAKRTQVACAGEATYEAFIESGYEVARTTEDADTTTVGLLKVWPEIDSGNVLRILTLRSDAAKPVLTLGLLERGHDVTQVVAYRTVGVRASIHTREDVTAGDINAILVTSPQIAREVATQFADRPDTTIVACIGEAAQEEAARLGLTSGPAASAELCEQLVQTVFGTLDPADMLD</sequence>
<dbReference type="UniPathway" id="UPA00251">
    <property type="reaction ID" value="UER00320"/>
</dbReference>
<evidence type="ECO:0000256" key="4">
    <source>
        <dbReference type="ARBA" id="ARBA00023239"/>
    </source>
</evidence>
<comment type="function">
    <text evidence="6 9">Catalyzes cyclization of the linear tetrapyrrole, hydroxymethylbilane, to the macrocyclic uroporphyrinogen III.</text>
</comment>
<evidence type="ECO:0000256" key="6">
    <source>
        <dbReference type="ARBA" id="ARBA00037589"/>
    </source>
</evidence>
<comment type="similarity">
    <text evidence="2 9">Belongs to the uroporphyrinogen-III synthase family.</text>
</comment>